<dbReference type="EMBL" id="VSRR010094820">
    <property type="protein sequence ID" value="MPC93417.1"/>
    <property type="molecule type" value="Genomic_DNA"/>
</dbReference>
<feature type="region of interest" description="Disordered" evidence="1">
    <location>
        <begin position="25"/>
        <end position="44"/>
    </location>
</feature>
<gene>
    <name evidence="2" type="ORF">E2C01_088543</name>
</gene>
<comment type="caution">
    <text evidence="2">The sequence shown here is derived from an EMBL/GenBank/DDBJ whole genome shotgun (WGS) entry which is preliminary data.</text>
</comment>
<keyword evidence="3" id="KW-1185">Reference proteome</keyword>
<name>A0A5B7JJN6_PORTR</name>
<evidence type="ECO:0000256" key="1">
    <source>
        <dbReference type="SAM" id="MobiDB-lite"/>
    </source>
</evidence>
<evidence type="ECO:0000313" key="2">
    <source>
        <dbReference type="EMBL" id="MPC93417.1"/>
    </source>
</evidence>
<organism evidence="2 3">
    <name type="scientific">Portunus trituberculatus</name>
    <name type="common">Swimming crab</name>
    <name type="synonym">Neptunus trituberculatus</name>
    <dbReference type="NCBI Taxonomy" id="210409"/>
    <lineage>
        <taxon>Eukaryota</taxon>
        <taxon>Metazoa</taxon>
        <taxon>Ecdysozoa</taxon>
        <taxon>Arthropoda</taxon>
        <taxon>Crustacea</taxon>
        <taxon>Multicrustacea</taxon>
        <taxon>Malacostraca</taxon>
        <taxon>Eumalacostraca</taxon>
        <taxon>Eucarida</taxon>
        <taxon>Decapoda</taxon>
        <taxon>Pleocyemata</taxon>
        <taxon>Brachyura</taxon>
        <taxon>Eubrachyura</taxon>
        <taxon>Portunoidea</taxon>
        <taxon>Portunidae</taxon>
        <taxon>Portuninae</taxon>
        <taxon>Portunus</taxon>
    </lineage>
</organism>
<proteinExistence type="predicted"/>
<sequence length="44" mass="4643">MRCRVPPRRTGTDSVLLLPLGGCGRRGAEGGQRTTGWWGTEGSG</sequence>
<accession>A0A5B7JJN6</accession>
<evidence type="ECO:0000313" key="3">
    <source>
        <dbReference type="Proteomes" id="UP000324222"/>
    </source>
</evidence>
<protein>
    <submittedName>
        <fullName evidence="2">Uncharacterized protein</fullName>
    </submittedName>
</protein>
<dbReference type="AlphaFoldDB" id="A0A5B7JJN6"/>
<dbReference type="Proteomes" id="UP000324222">
    <property type="component" value="Unassembled WGS sequence"/>
</dbReference>
<reference evidence="2 3" key="1">
    <citation type="submission" date="2019-05" db="EMBL/GenBank/DDBJ databases">
        <title>Another draft genome of Portunus trituberculatus and its Hox gene families provides insights of decapod evolution.</title>
        <authorList>
            <person name="Jeong J.-H."/>
            <person name="Song I."/>
            <person name="Kim S."/>
            <person name="Choi T."/>
            <person name="Kim D."/>
            <person name="Ryu S."/>
            <person name="Kim W."/>
        </authorList>
    </citation>
    <scope>NUCLEOTIDE SEQUENCE [LARGE SCALE GENOMIC DNA]</scope>
    <source>
        <tissue evidence="2">Muscle</tissue>
    </source>
</reference>